<reference evidence="2 3" key="1">
    <citation type="submission" date="2016-10" db="EMBL/GenBank/DDBJ databases">
        <authorList>
            <person name="de Groot N.N."/>
        </authorList>
    </citation>
    <scope>NUCLEOTIDE SEQUENCE [LARGE SCALE GENOMIC DNA]</scope>
    <source>
        <strain evidence="2 3">DSM 15345</strain>
    </source>
</reference>
<dbReference type="InterPro" id="IPR036388">
    <property type="entry name" value="WH-like_DNA-bd_sf"/>
</dbReference>
<dbReference type="RefSeq" id="WP_093251035.1">
    <property type="nucleotide sequence ID" value="NZ_FNQM01000003.1"/>
</dbReference>
<gene>
    <name evidence="2" type="ORF">SAMN05444370_103385</name>
</gene>
<dbReference type="Pfam" id="PF00753">
    <property type="entry name" value="Lactamase_B"/>
    <property type="match status" value="1"/>
</dbReference>
<dbReference type="OrthoDB" id="2971563at2"/>
<evidence type="ECO:0000313" key="3">
    <source>
        <dbReference type="Proteomes" id="UP000198703"/>
    </source>
</evidence>
<evidence type="ECO:0000259" key="1">
    <source>
        <dbReference type="SMART" id="SM00849"/>
    </source>
</evidence>
<dbReference type="PANTHER" id="PTHR23131">
    <property type="entry name" value="ENDORIBONUCLEASE LACTB2"/>
    <property type="match status" value="1"/>
</dbReference>
<dbReference type="STRING" id="89524.SAMN05444370_103385"/>
<name>A0A1H3Z4D6_9RHOB</name>
<dbReference type="InterPro" id="IPR050662">
    <property type="entry name" value="Sec-metab_biosynth-thioest"/>
</dbReference>
<dbReference type="AlphaFoldDB" id="A0A1H3Z4D6"/>
<sequence length="349" mass="37524">MNAPARRAAGLAFPFEPPPPGGAVEVAEGVLWLRLPLPMKLDHVNLYALEEGDGWTLVDAGLDWSKGREAFAALRAGPLAGRPVRRLVVTHHHPDHIGMAARLIEDGADLWTTRTAWLFARMLTLDHHDRPPPETLAFLRRAGWPEARLAAYAAAEPFNFSRTVAALPLGFSRIAEGDALEMGGRRWRVKLGDGHAPDHATLWSEDGALALLGDQCLPRITPNIGVYATEPDADPLGDFLASCARFAEEARDETLALPGHERPFRGVPGRCRALIDSHAAALDRLAALMAASGPLTAVDCFPTLYGRKIGDGEFGLATAEAVAHVNRLAAAGRARIEDRADGARAFHAA</sequence>
<keyword evidence="3" id="KW-1185">Reference proteome</keyword>
<organism evidence="2 3">
    <name type="scientific">Rubrimonas cliftonensis</name>
    <dbReference type="NCBI Taxonomy" id="89524"/>
    <lineage>
        <taxon>Bacteria</taxon>
        <taxon>Pseudomonadati</taxon>
        <taxon>Pseudomonadota</taxon>
        <taxon>Alphaproteobacteria</taxon>
        <taxon>Rhodobacterales</taxon>
        <taxon>Paracoccaceae</taxon>
        <taxon>Rubrimonas</taxon>
    </lineage>
</organism>
<dbReference type="InterPro" id="IPR036866">
    <property type="entry name" value="RibonucZ/Hydroxyglut_hydro"/>
</dbReference>
<protein>
    <submittedName>
        <fullName evidence="2">Glyoxylase, beta-lactamase superfamily II</fullName>
    </submittedName>
</protein>
<feature type="domain" description="Metallo-beta-lactamase" evidence="1">
    <location>
        <begin position="43"/>
        <end position="260"/>
    </location>
</feature>
<dbReference type="EMBL" id="FNQM01000003">
    <property type="protein sequence ID" value="SEA18536.1"/>
    <property type="molecule type" value="Genomic_DNA"/>
</dbReference>
<dbReference type="Gene3D" id="1.10.10.10">
    <property type="entry name" value="Winged helix-like DNA-binding domain superfamily/Winged helix DNA-binding domain"/>
    <property type="match status" value="1"/>
</dbReference>
<accession>A0A1H3Z4D6</accession>
<dbReference type="InterPro" id="IPR001279">
    <property type="entry name" value="Metallo-B-lactamas"/>
</dbReference>
<dbReference type="SUPFAM" id="SSF56281">
    <property type="entry name" value="Metallo-hydrolase/oxidoreductase"/>
    <property type="match status" value="1"/>
</dbReference>
<dbReference type="SMART" id="SM00849">
    <property type="entry name" value="Lactamase_B"/>
    <property type="match status" value="1"/>
</dbReference>
<evidence type="ECO:0000313" key="2">
    <source>
        <dbReference type="EMBL" id="SEA18536.1"/>
    </source>
</evidence>
<dbReference type="Proteomes" id="UP000198703">
    <property type="component" value="Unassembled WGS sequence"/>
</dbReference>
<proteinExistence type="predicted"/>
<dbReference type="Gene3D" id="3.60.15.10">
    <property type="entry name" value="Ribonuclease Z/Hydroxyacylglutathione hydrolase-like"/>
    <property type="match status" value="1"/>
</dbReference>
<dbReference type="PANTHER" id="PTHR23131:SF4">
    <property type="entry name" value="METALLO-BETA-LACTAMASE SUPERFAMILY POTEIN"/>
    <property type="match status" value="1"/>
</dbReference>